<dbReference type="PANTHER" id="PTHR43744">
    <property type="entry name" value="ABC TRANSPORTER PERMEASE PROTEIN MG189-RELATED-RELATED"/>
    <property type="match status" value="1"/>
</dbReference>
<proteinExistence type="inferred from homology"/>
<dbReference type="Pfam" id="PF00528">
    <property type="entry name" value="BPD_transp_1"/>
    <property type="match status" value="1"/>
</dbReference>
<evidence type="ECO:0000256" key="7">
    <source>
        <dbReference type="RuleBase" id="RU363032"/>
    </source>
</evidence>
<dbReference type="OrthoDB" id="9771544at2"/>
<evidence type="ECO:0000313" key="10">
    <source>
        <dbReference type="Proteomes" id="UP000426246"/>
    </source>
</evidence>
<dbReference type="PANTHER" id="PTHR43744:SF12">
    <property type="entry name" value="ABC TRANSPORTER PERMEASE PROTEIN MG189-RELATED"/>
    <property type="match status" value="1"/>
</dbReference>
<accession>A0A6B8RQN5</accession>
<evidence type="ECO:0000256" key="2">
    <source>
        <dbReference type="ARBA" id="ARBA00022448"/>
    </source>
</evidence>
<comment type="similarity">
    <text evidence="7">Belongs to the binding-protein-dependent transport system permease family.</text>
</comment>
<feature type="transmembrane region" description="Helical" evidence="7">
    <location>
        <begin position="138"/>
        <end position="156"/>
    </location>
</feature>
<feature type="transmembrane region" description="Helical" evidence="7">
    <location>
        <begin position="239"/>
        <end position="257"/>
    </location>
</feature>
<keyword evidence="5 7" id="KW-1133">Transmembrane helix</keyword>
<dbReference type="GO" id="GO:0055085">
    <property type="term" value="P:transmembrane transport"/>
    <property type="evidence" value="ECO:0007669"/>
    <property type="project" value="InterPro"/>
</dbReference>
<protein>
    <submittedName>
        <fullName evidence="9">Carbohydrate ABC transporter permease</fullName>
    </submittedName>
</protein>
<dbReference type="KEGG" id="ppsc:EHS13_23785"/>
<evidence type="ECO:0000256" key="3">
    <source>
        <dbReference type="ARBA" id="ARBA00022475"/>
    </source>
</evidence>
<dbReference type="PROSITE" id="PS50928">
    <property type="entry name" value="ABC_TM1"/>
    <property type="match status" value="1"/>
</dbReference>
<organism evidence="9 10">
    <name type="scientific">Paenibacillus psychroresistens</name>
    <dbReference type="NCBI Taxonomy" id="1778678"/>
    <lineage>
        <taxon>Bacteria</taxon>
        <taxon>Bacillati</taxon>
        <taxon>Bacillota</taxon>
        <taxon>Bacilli</taxon>
        <taxon>Bacillales</taxon>
        <taxon>Paenibacillaceae</taxon>
        <taxon>Paenibacillus</taxon>
    </lineage>
</organism>
<evidence type="ECO:0000256" key="4">
    <source>
        <dbReference type="ARBA" id="ARBA00022692"/>
    </source>
</evidence>
<dbReference type="GO" id="GO:0005886">
    <property type="term" value="C:plasma membrane"/>
    <property type="evidence" value="ECO:0007669"/>
    <property type="project" value="UniProtKB-SubCell"/>
</dbReference>
<dbReference type="RefSeq" id="WP_155702797.1">
    <property type="nucleotide sequence ID" value="NZ_CP034235.1"/>
</dbReference>
<dbReference type="SUPFAM" id="SSF161098">
    <property type="entry name" value="MetI-like"/>
    <property type="match status" value="1"/>
</dbReference>
<feature type="transmembrane region" description="Helical" evidence="7">
    <location>
        <begin position="71"/>
        <end position="92"/>
    </location>
</feature>
<evidence type="ECO:0000259" key="8">
    <source>
        <dbReference type="PROSITE" id="PS50928"/>
    </source>
</evidence>
<keyword evidence="10" id="KW-1185">Reference proteome</keyword>
<evidence type="ECO:0000256" key="5">
    <source>
        <dbReference type="ARBA" id="ARBA00022989"/>
    </source>
</evidence>
<name>A0A6B8RQN5_9BACL</name>
<keyword evidence="2 7" id="KW-0813">Transport</keyword>
<feature type="transmembrane region" description="Helical" evidence="7">
    <location>
        <begin position="104"/>
        <end position="126"/>
    </location>
</feature>
<dbReference type="AlphaFoldDB" id="A0A6B8RQN5"/>
<reference evidence="10" key="1">
    <citation type="submission" date="2018-11" db="EMBL/GenBank/DDBJ databases">
        <title>Complete genome sequence of Paenibacillus sp. ML311-T8.</title>
        <authorList>
            <person name="Nam Y.-D."/>
            <person name="Kang J."/>
            <person name="Chung W.-H."/>
            <person name="Park Y.S."/>
        </authorList>
    </citation>
    <scope>NUCLEOTIDE SEQUENCE [LARGE SCALE GENOMIC DNA]</scope>
    <source>
        <strain evidence="10">ML311-T8</strain>
    </source>
</reference>
<dbReference type="Proteomes" id="UP000426246">
    <property type="component" value="Chromosome"/>
</dbReference>
<gene>
    <name evidence="9" type="ORF">EHS13_23785</name>
</gene>
<sequence length="272" mass="30406">MKSKNLLPTVVLWVIGILFLLPVYWLLVSSLKSDIEITKFPPTFFPKTLVWQNYPDIWSRLKIGVTFTNSLIVAVPTVVLTVIFSSMAGYAFSKKRFLGKNVLFTGLIATMIVPPTVLMLPLYFIITKLGMFDSLLGLILPFSITVFAIFFTKQYIDEIPDEMLEAAKMDGSNDVRTFTQIVIPLIRPALTALFIIDFVQNWNSFTMPLVMLQSESNFTLPLKLALMAQDTISVPWSKILAANTIALIPALTVFLVLQKEFINGLMAGAVKG</sequence>
<dbReference type="Gene3D" id="1.10.3720.10">
    <property type="entry name" value="MetI-like"/>
    <property type="match status" value="1"/>
</dbReference>
<comment type="subcellular location">
    <subcellularLocation>
        <location evidence="1 7">Cell membrane</location>
        <topology evidence="1 7">Multi-pass membrane protein</topology>
    </subcellularLocation>
</comment>
<keyword evidence="6 7" id="KW-0472">Membrane</keyword>
<evidence type="ECO:0000313" key="9">
    <source>
        <dbReference type="EMBL" id="QGQ97696.1"/>
    </source>
</evidence>
<dbReference type="InterPro" id="IPR035906">
    <property type="entry name" value="MetI-like_sf"/>
</dbReference>
<evidence type="ECO:0000256" key="6">
    <source>
        <dbReference type="ARBA" id="ARBA00023136"/>
    </source>
</evidence>
<dbReference type="CDD" id="cd06261">
    <property type="entry name" value="TM_PBP2"/>
    <property type="match status" value="1"/>
</dbReference>
<feature type="transmembrane region" description="Helical" evidence="7">
    <location>
        <begin position="177"/>
        <end position="199"/>
    </location>
</feature>
<dbReference type="EMBL" id="CP034235">
    <property type="protein sequence ID" value="QGQ97696.1"/>
    <property type="molecule type" value="Genomic_DNA"/>
</dbReference>
<feature type="transmembrane region" description="Helical" evidence="7">
    <location>
        <begin position="7"/>
        <end position="27"/>
    </location>
</feature>
<keyword evidence="4 7" id="KW-0812">Transmembrane</keyword>
<dbReference type="InterPro" id="IPR000515">
    <property type="entry name" value="MetI-like"/>
</dbReference>
<keyword evidence="3" id="KW-1003">Cell membrane</keyword>
<feature type="domain" description="ABC transmembrane type-1" evidence="8">
    <location>
        <begin position="67"/>
        <end position="257"/>
    </location>
</feature>
<evidence type="ECO:0000256" key="1">
    <source>
        <dbReference type="ARBA" id="ARBA00004651"/>
    </source>
</evidence>